<dbReference type="SMART" id="SM00643">
    <property type="entry name" value="C345C"/>
    <property type="match status" value="1"/>
</dbReference>
<dbReference type="InterPro" id="IPR041555">
    <property type="entry name" value="MG3"/>
</dbReference>
<reference evidence="7" key="2">
    <citation type="submission" date="2011-06" db="UniProtKB">
        <authorList>
            <consortium name="Ensembl"/>
        </authorList>
    </citation>
    <scope>IDENTIFICATION</scope>
</reference>
<dbReference type="InterPro" id="IPR035815">
    <property type="entry name" value="NTR_complement_C3"/>
</dbReference>
<evidence type="ECO:0000256" key="3">
    <source>
        <dbReference type="ARBA" id="ARBA00022966"/>
    </source>
</evidence>
<feature type="domain" description="Anaphylatoxin-like" evidence="5">
    <location>
        <begin position="770"/>
        <end position="805"/>
    </location>
</feature>
<accession>F7DSM6</accession>
<dbReference type="Ensembl" id="ENSXETT00000037599">
    <property type="protein sequence ID" value="ENSXETP00000037599"/>
    <property type="gene ID" value="ENSXETG00000042646"/>
</dbReference>
<dbReference type="Gene3D" id="2.40.50.120">
    <property type="match status" value="1"/>
</dbReference>
<dbReference type="InterPro" id="IPR036595">
    <property type="entry name" value="A-macroglobulin_rcpt-bd_sf"/>
</dbReference>
<dbReference type="Gene3D" id="2.60.120.1540">
    <property type="match status" value="1"/>
</dbReference>
<dbReference type="GeneTree" id="ENSGT00940000154063"/>
<dbReference type="InterPro" id="IPR041425">
    <property type="entry name" value="C3/4/5_MG1"/>
</dbReference>
<evidence type="ECO:0000259" key="6">
    <source>
        <dbReference type="PROSITE" id="PS50189"/>
    </source>
</evidence>
<dbReference type="InterPro" id="IPR040839">
    <property type="entry name" value="MG4"/>
</dbReference>
<dbReference type="InterPro" id="IPR009048">
    <property type="entry name" value="A-macroglobulin_rcpt-bd"/>
</dbReference>
<dbReference type="InterPro" id="IPR018933">
    <property type="entry name" value="Netrin_module_non-TIMP"/>
</dbReference>
<dbReference type="Gene3D" id="1.50.10.20">
    <property type="match status" value="1"/>
</dbReference>
<dbReference type="FunFam" id="2.60.40.1940:FF:000001">
    <property type="entry name" value="Complement component C3"/>
    <property type="match status" value="1"/>
</dbReference>
<dbReference type="CDD" id="cd00017">
    <property type="entry name" value="ANATO"/>
    <property type="match status" value="1"/>
</dbReference>
<protein>
    <submittedName>
        <fullName evidence="7">Complement C3</fullName>
    </submittedName>
</protein>
<dbReference type="FunFam" id="2.60.40.1930:FF:000006">
    <property type="entry name" value="Complement C3"/>
    <property type="match status" value="1"/>
</dbReference>
<dbReference type="InterPro" id="IPR001134">
    <property type="entry name" value="Netrin_domain"/>
</dbReference>
<dbReference type="PROSITE" id="PS01177">
    <property type="entry name" value="ANAPHYLATOXIN_1"/>
    <property type="match status" value="1"/>
</dbReference>
<dbReference type="Pfam" id="PF01759">
    <property type="entry name" value="NTR"/>
    <property type="match status" value="1"/>
</dbReference>
<dbReference type="Pfam" id="PF01821">
    <property type="entry name" value="ANATO"/>
    <property type="match status" value="1"/>
</dbReference>
<dbReference type="InterPro" id="IPR008993">
    <property type="entry name" value="TIMP-like_OB-fold"/>
</dbReference>
<dbReference type="Gene3D" id="1.20.91.20">
    <property type="entry name" value="Anaphylotoxins (complement system)"/>
    <property type="match status" value="1"/>
</dbReference>
<dbReference type="Gene3D" id="2.60.40.1940">
    <property type="match status" value="1"/>
</dbReference>
<comment type="subcellular location">
    <subcellularLocation>
        <location evidence="1">Secreted</location>
    </subcellularLocation>
</comment>
<dbReference type="InterPro" id="IPR013783">
    <property type="entry name" value="Ig-like_fold"/>
</dbReference>
<keyword evidence="4" id="KW-1015">Disulfide bond</keyword>
<dbReference type="InterPro" id="IPR011625">
    <property type="entry name" value="A2M_N_BRD"/>
</dbReference>
<dbReference type="Gene3D" id="2.60.40.690">
    <property type="entry name" value="Alpha-macroglobulin, receptor-binding domain"/>
    <property type="match status" value="1"/>
</dbReference>
<dbReference type="SUPFAM" id="SSF48239">
    <property type="entry name" value="Terpenoid cyclases/Protein prenyltransferases"/>
    <property type="match status" value="1"/>
</dbReference>
<evidence type="ECO:0000256" key="1">
    <source>
        <dbReference type="ARBA" id="ARBA00004613"/>
    </source>
</evidence>
<dbReference type="FunFam" id="2.60.40.10:FF:000155">
    <property type="entry name" value="complement C3 isoform X1"/>
    <property type="match status" value="1"/>
</dbReference>
<dbReference type="Pfam" id="PF01835">
    <property type="entry name" value="MG2"/>
    <property type="match status" value="1"/>
</dbReference>
<dbReference type="Pfam" id="PF07677">
    <property type="entry name" value="A2M_recep"/>
    <property type="match status" value="1"/>
</dbReference>
<dbReference type="SUPFAM" id="SSF47686">
    <property type="entry name" value="Anaphylotoxins (complement system)"/>
    <property type="match status" value="1"/>
</dbReference>
<keyword evidence="3" id="KW-0882">Thioester bond</keyword>
<dbReference type="SUPFAM" id="SSF49410">
    <property type="entry name" value="Alpha-macroglobulin receptor domain"/>
    <property type="match status" value="1"/>
</dbReference>
<dbReference type="GO" id="GO:0004866">
    <property type="term" value="F:endopeptidase inhibitor activity"/>
    <property type="evidence" value="ECO:0007669"/>
    <property type="project" value="InterPro"/>
</dbReference>
<dbReference type="eggNOG" id="KOG1366">
    <property type="taxonomic scope" value="Eukaryota"/>
</dbReference>
<dbReference type="InterPro" id="IPR008930">
    <property type="entry name" value="Terpenoid_cyclase/PrenylTrfase"/>
</dbReference>
<dbReference type="PROSITE" id="PS01178">
    <property type="entry name" value="ANAPHYLATOXIN_2"/>
    <property type="match status" value="1"/>
</dbReference>
<dbReference type="InterPro" id="IPR050473">
    <property type="entry name" value="A2M/Complement_sys"/>
</dbReference>
<gene>
    <name evidence="7" type="primary">LOC101734099</name>
</gene>
<dbReference type="SMART" id="SM00104">
    <property type="entry name" value="ANATO"/>
    <property type="match status" value="1"/>
</dbReference>
<dbReference type="Gene3D" id="6.20.50.160">
    <property type="match status" value="1"/>
</dbReference>
<sequence>MFNGYCHGSPVFSKARMGRTRENPYHTYQRWSFPGLPPCQQTLPLFSCFSLLHWTGADWEALLACSCNPVSSVQVVWGWGNSHQSVLFFSLHVVKEDGQEKKMSGKCTLITPSLLRVETEETIVVDAQGHNSAFEANILIQDFPQKKLSLASAKVSLNNNNGFLGSATVKIPSDQLPKETRNNQFVYVSVSSGSCTLEKVVLLQYSSGYIFIQTDKTIYTPGSKVMYRVFSMNYKMNPITKPMVVEFVNPDGIVVMREAFHPASKSGILSETFDLPKLVSVGIWTVSAKYEDTPQKNYTTNFEVKEYVLPTIEVILKPENSFYYTSSETFSVNIEAHYLFGRPVEGHAFVLFGVQKDGTRTGIPESLARVQINEGEGRAELKGVHLRKYLNAVEMLNYKLYMTVSVVTATGTDMVEAQLEEIYIVSSPYRILFSKSPQYFKPGLSYDLTVLVTNPDGSPANRIPVVVHPGNFRGETQADGTIRLKLNTIEGMASMPISVKTDKKGVQPRHQATATMSAKAYRPAYSFHNYLHVSVPGLELKLGGTLTVTFYIKTNSPEVAEQIRHFTYLVMSRGRIIKVGRQERSPNLYVISMSLFITEDYLPSFRIVAYYMVTTTKGRDIVSDSVWVDVVDTCMGTLEVTGYREKDNDVQKLPSTVQLKLRADHNANVGLVIVDKGVFLLNKKYKLTQSKVWNSVEKSDTGCTPGSGANTAGVFYDAGLALQTSFSVKTDQRIEPQCKDRAPRRRRTTVALMEIKTGKASEYKDKVKQCCLDGMQENLMGHSCERRTRYILDGKECVDAFLDCCKYYEKRREDERKSKDEDTLARNQEDSGYMLYSEIDIRSDFPESWYWKVEEMTGAPDKDKISTKILNVHLKDSITTWEVLAVSLSENKGLCVAPPHEIKARKDFFIDLKLPYSVVRNEQVEIRAVVHNFNNNRIKVLVEFGYNKEFCSLSKPKQKFRAEVWVGAESSAVVPFVIVPLELGQHDVEVTAAVYKQFVSDGVSKKLNVVPEGMLLSKTLNSVTLEPEVKGKGGVQELEIKALTAPNIVPKSDIDIKVILQGTPISQLVESAIDGSNLHHLIQIPDGCGEQNMMRMTTNVITTRYLDATAQWQRVGVDRRETAIGNIKDGYQKELAFRKTDGSFSAFQHRPSSTWLTAYVAKVFAMSYEYTQIEDNVLCGAIKWLLLERQMPDGMFIERGPVIHMEMVGGNIEGAAEPDAALTAFVLIAMLESRELCTQQLTNLGDSINRATNFLRGKYSQLRKPYSVAITSYALALAGELQDTNTLMNAATDKSHWKEPDSLFITLEATSYALLTLLKMKQHDPTGAIVRWLNEQRYYGASFDSTQATIILYQALAQYQTDVPNVSDLNMDVSVYLPQRKDPVSIRIDNENALRLRSEETAINQDFVVKAKGKGQALLTVVSVYHALTTEKQMECKNFDLSVTVNEEKNLKLPDGVVAAVSIEVCARYLKYSDATMSIVDISMMTGFSPDTNSLNNLMKGVDKYISKYEINKGANERGTLILYLDKISHTEPECVKFYAHQYFAVGLVQPASVTVYDYYTPENRCTKFYHVKESSALYGKICQGDVCRCAEENCFLQQKIDSKVTASDRMDMACAPGVDYVYNATVKEVQRKESFDNYVLTVGKVIKQGTDQVGENEERNFISHIKCRKALDLKVGRDYLIWGITGDLWKQPDGYSYIIGKDTWIEWWPSERDCQRRENYDICDIFEDLSENLLIAGCSN</sequence>
<dbReference type="PANTHER" id="PTHR11412:SF176">
    <property type="entry name" value="COMPLEMENT C3"/>
    <property type="match status" value="1"/>
</dbReference>
<dbReference type="FunFam" id="2.40.50.120:FF:000013">
    <property type="entry name" value="Complement C3"/>
    <property type="match status" value="1"/>
</dbReference>
<dbReference type="PROSITE" id="PS00477">
    <property type="entry name" value="ALPHA_2_MACROGLOBULIN"/>
    <property type="match status" value="1"/>
</dbReference>
<dbReference type="CDD" id="cd02896">
    <property type="entry name" value="complement_C3_C4_C5"/>
    <property type="match status" value="1"/>
</dbReference>
<dbReference type="InterPro" id="IPR019742">
    <property type="entry name" value="MacrogloblnA2_CS"/>
</dbReference>
<dbReference type="InParanoid" id="F7DSM6"/>
<dbReference type="InterPro" id="IPR002890">
    <property type="entry name" value="MG2"/>
</dbReference>
<dbReference type="Gene3D" id="2.60.40.1930">
    <property type="match status" value="3"/>
</dbReference>
<evidence type="ECO:0000256" key="2">
    <source>
        <dbReference type="ARBA" id="ARBA00022525"/>
    </source>
</evidence>
<dbReference type="InterPro" id="IPR018081">
    <property type="entry name" value="Anaphylatoxin_comp_syst"/>
</dbReference>
<dbReference type="SUPFAM" id="SSF50242">
    <property type="entry name" value="TIMP-like"/>
    <property type="match status" value="1"/>
</dbReference>
<dbReference type="SMART" id="SM01359">
    <property type="entry name" value="A2M_N_2"/>
    <property type="match status" value="1"/>
</dbReference>
<dbReference type="CDD" id="cd03583">
    <property type="entry name" value="NTR_complement_C3"/>
    <property type="match status" value="1"/>
</dbReference>
<dbReference type="SMART" id="SM01419">
    <property type="entry name" value="Thiol-ester_cl"/>
    <property type="match status" value="1"/>
</dbReference>
<keyword evidence="2" id="KW-0964">Secreted</keyword>
<dbReference type="HOGENOM" id="CLU_001634_4_0_1"/>
<name>F7DSM6_XENTR</name>
<dbReference type="InterPro" id="IPR011626">
    <property type="entry name" value="Alpha-macroglobulin_TED"/>
</dbReference>
<dbReference type="Pfam" id="PF07703">
    <property type="entry name" value="A2M_BRD"/>
    <property type="match status" value="1"/>
</dbReference>
<proteinExistence type="predicted"/>
<dbReference type="InterPro" id="IPR047565">
    <property type="entry name" value="Alpha-macroglob_thiol-ester_cl"/>
</dbReference>
<organism evidence="7">
    <name type="scientific">Xenopus tropicalis</name>
    <name type="common">Western clawed frog</name>
    <name type="synonym">Silurana tropicalis</name>
    <dbReference type="NCBI Taxonomy" id="8364"/>
    <lineage>
        <taxon>Eukaryota</taxon>
        <taxon>Metazoa</taxon>
        <taxon>Chordata</taxon>
        <taxon>Craniata</taxon>
        <taxon>Vertebrata</taxon>
        <taxon>Euteleostomi</taxon>
        <taxon>Amphibia</taxon>
        <taxon>Batrachia</taxon>
        <taxon>Anura</taxon>
        <taxon>Pipoidea</taxon>
        <taxon>Pipidae</taxon>
        <taxon>Xenopodinae</taxon>
        <taxon>Xenopus</taxon>
        <taxon>Silurana</taxon>
    </lineage>
</organism>
<evidence type="ECO:0000256" key="4">
    <source>
        <dbReference type="ARBA" id="ARBA00023157"/>
    </source>
</evidence>
<dbReference type="SMART" id="SM01361">
    <property type="entry name" value="A2M_recep"/>
    <property type="match status" value="1"/>
</dbReference>
<dbReference type="InterPro" id="IPR001599">
    <property type="entry name" value="Macroglobln_a2"/>
</dbReference>
<dbReference type="FunFam" id="2.20.130.20:FF:000001">
    <property type="entry name" value="Complement C3"/>
    <property type="match status" value="1"/>
</dbReference>
<evidence type="ECO:0000313" key="7">
    <source>
        <dbReference type="Ensembl" id="ENSXETP00000037599"/>
    </source>
</evidence>
<dbReference type="Pfam" id="PF17789">
    <property type="entry name" value="MG4"/>
    <property type="match status" value="1"/>
</dbReference>
<dbReference type="Gene3D" id="2.60.40.10">
    <property type="entry name" value="Immunoglobulins"/>
    <property type="match status" value="2"/>
</dbReference>
<dbReference type="SMART" id="SM01360">
    <property type="entry name" value="A2M"/>
    <property type="match status" value="1"/>
</dbReference>
<dbReference type="Gene3D" id="2.20.130.20">
    <property type="match status" value="1"/>
</dbReference>
<reference evidence="7" key="1">
    <citation type="journal article" date="2010" name="Science">
        <title>The genome of the Western clawed frog Xenopus tropicalis.</title>
        <authorList>
            <person name="Hellsten U."/>
            <person name="Harland R.M."/>
            <person name="Gilchrist M.J."/>
            <person name="Hendrix D."/>
            <person name="Jurka J."/>
            <person name="Kapitonov V."/>
            <person name="Ovcharenko I."/>
            <person name="Putnam N.H."/>
            <person name="Shu S."/>
            <person name="Taher L."/>
            <person name="Blitz I.L."/>
            <person name="Blumberg B."/>
            <person name="Dichmann D.S."/>
            <person name="Dubchak I."/>
            <person name="Amaya E."/>
            <person name="Detter J.C."/>
            <person name="Fletcher R."/>
            <person name="Gerhard D.S."/>
            <person name="Goodstein D."/>
            <person name="Graves T."/>
            <person name="Grigoriev I.V."/>
            <person name="Grimwood J."/>
            <person name="Kawashima T."/>
            <person name="Lindquist E."/>
            <person name="Lucas S.M."/>
            <person name="Mead P.E."/>
            <person name="Mitros T."/>
            <person name="Ogino H."/>
            <person name="Ohta Y."/>
            <person name="Poliakov A.V."/>
            <person name="Pollet N."/>
            <person name="Robert J."/>
            <person name="Salamov A."/>
            <person name="Sater A.K."/>
            <person name="Schmutz J."/>
            <person name="Terry A."/>
            <person name="Vize P.D."/>
            <person name="Warren W.C."/>
            <person name="Wells D."/>
            <person name="Wills A."/>
            <person name="Wilson R.K."/>
            <person name="Zimmerman L.B."/>
            <person name="Zorn A.M."/>
            <person name="Grainger R."/>
            <person name="Grammer T."/>
            <person name="Khokha M.K."/>
            <person name="Richardson P.M."/>
            <person name="Rokhsar D.S."/>
        </authorList>
    </citation>
    <scope>NUCLEOTIDE SEQUENCE [LARGE SCALE GENOMIC DNA]</scope>
    <source>
        <strain evidence="7">Nigerian</strain>
    </source>
</reference>
<dbReference type="PROSITE" id="PS50189">
    <property type="entry name" value="NTR"/>
    <property type="match status" value="1"/>
</dbReference>
<dbReference type="Pfam" id="PF17790">
    <property type="entry name" value="MG1"/>
    <property type="match status" value="1"/>
</dbReference>
<dbReference type="InterPro" id="IPR048848">
    <property type="entry name" value="C3_CUB2"/>
</dbReference>
<dbReference type="Pfam" id="PF21308">
    <property type="entry name" value="C3_CUB2"/>
    <property type="match status" value="1"/>
</dbReference>
<dbReference type="Pfam" id="PF00207">
    <property type="entry name" value="A2M"/>
    <property type="match status" value="1"/>
</dbReference>
<dbReference type="InterPro" id="IPR000020">
    <property type="entry name" value="Anaphylatoxin/fibulin"/>
</dbReference>
<accession>F7DXZ2</accession>
<dbReference type="FunCoup" id="F7DSM6">
    <property type="interactions" value="942"/>
</dbReference>
<dbReference type="GO" id="GO:0005615">
    <property type="term" value="C:extracellular space"/>
    <property type="evidence" value="ECO:0007669"/>
    <property type="project" value="InterPro"/>
</dbReference>
<dbReference type="PANTHER" id="PTHR11412">
    <property type="entry name" value="MACROGLOBULIN / COMPLEMENT"/>
    <property type="match status" value="1"/>
</dbReference>
<feature type="domain" description="NTR" evidence="6">
    <location>
        <begin position="1595"/>
        <end position="1739"/>
    </location>
</feature>
<dbReference type="Pfam" id="PF17791">
    <property type="entry name" value="MG3"/>
    <property type="match status" value="1"/>
</dbReference>
<evidence type="ECO:0000259" key="5">
    <source>
        <dbReference type="PROSITE" id="PS01178"/>
    </source>
</evidence>
<dbReference type="Pfam" id="PF07678">
    <property type="entry name" value="TED_complement"/>
    <property type="match status" value="1"/>
</dbReference>